<keyword evidence="2" id="KW-1185">Reference proteome</keyword>
<name>A0ABN9B9B0_9NEOB</name>
<dbReference type="EMBL" id="CATNWA010002949">
    <property type="protein sequence ID" value="CAI9544169.1"/>
    <property type="molecule type" value="Genomic_DNA"/>
</dbReference>
<evidence type="ECO:0000313" key="2">
    <source>
        <dbReference type="Proteomes" id="UP001162483"/>
    </source>
</evidence>
<comment type="caution">
    <text evidence="1">The sequence shown here is derived from an EMBL/GenBank/DDBJ whole genome shotgun (WGS) entry which is preliminary data.</text>
</comment>
<protein>
    <submittedName>
        <fullName evidence="1">Uncharacterized protein</fullName>
    </submittedName>
</protein>
<gene>
    <name evidence="1" type="ORF">SPARVUS_LOCUS2427232</name>
</gene>
<reference evidence="1" key="1">
    <citation type="submission" date="2023-05" db="EMBL/GenBank/DDBJ databases">
        <authorList>
            <person name="Stuckert A."/>
        </authorList>
    </citation>
    <scope>NUCLEOTIDE SEQUENCE</scope>
</reference>
<proteinExistence type="predicted"/>
<organism evidence="1 2">
    <name type="scientific">Staurois parvus</name>
    <dbReference type="NCBI Taxonomy" id="386267"/>
    <lineage>
        <taxon>Eukaryota</taxon>
        <taxon>Metazoa</taxon>
        <taxon>Chordata</taxon>
        <taxon>Craniata</taxon>
        <taxon>Vertebrata</taxon>
        <taxon>Euteleostomi</taxon>
        <taxon>Amphibia</taxon>
        <taxon>Batrachia</taxon>
        <taxon>Anura</taxon>
        <taxon>Neobatrachia</taxon>
        <taxon>Ranoidea</taxon>
        <taxon>Ranidae</taxon>
        <taxon>Staurois</taxon>
    </lineage>
</organism>
<accession>A0ABN9B9B0</accession>
<sequence length="59" mass="6104">MGAAEFVGCQAGFASTCGRILGALRASVRILGGCARHHTSLYCTYGTCHVAKSYCSASM</sequence>
<dbReference type="Proteomes" id="UP001162483">
    <property type="component" value="Unassembled WGS sequence"/>
</dbReference>
<evidence type="ECO:0000313" key="1">
    <source>
        <dbReference type="EMBL" id="CAI9544169.1"/>
    </source>
</evidence>